<dbReference type="AlphaFoldDB" id="A0A6A4GKN0"/>
<feature type="transmembrane region" description="Helical" evidence="1">
    <location>
        <begin position="497"/>
        <end position="516"/>
    </location>
</feature>
<protein>
    <submittedName>
        <fullName evidence="2">Uncharacterized protein</fullName>
    </submittedName>
</protein>
<dbReference type="Proteomes" id="UP000799118">
    <property type="component" value="Unassembled WGS sequence"/>
</dbReference>
<name>A0A6A4GKN0_9AGAR</name>
<proteinExistence type="predicted"/>
<keyword evidence="1" id="KW-0472">Membrane</keyword>
<feature type="transmembrane region" description="Helical" evidence="1">
    <location>
        <begin position="410"/>
        <end position="429"/>
    </location>
</feature>
<dbReference type="OrthoDB" id="3020985at2759"/>
<reference evidence="2" key="1">
    <citation type="journal article" date="2019" name="Environ. Microbiol.">
        <title>Fungal ecological strategies reflected in gene transcription - a case study of two litter decomposers.</title>
        <authorList>
            <person name="Barbi F."/>
            <person name="Kohler A."/>
            <person name="Barry K."/>
            <person name="Baskaran P."/>
            <person name="Daum C."/>
            <person name="Fauchery L."/>
            <person name="Ihrmark K."/>
            <person name="Kuo A."/>
            <person name="LaButti K."/>
            <person name="Lipzen A."/>
            <person name="Morin E."/>
            <person name="Grigoriev I.V."/>
            <person name="Henrissat B."/>
            <person name="Lindahl B."/>
            <person name="Martin F."/>
        </authorList>
    </citation>
    <scope>NUCLEOTIDE SEQUENCE</scope>
    <source>
        <strain evidence="2">JB14</strain>
    </source>
</reference>
<gene>
    <name evidence="2" type="ORF">BT96DRAFT_1026416</name>
</gene>
<accession>A0A6A4GKN0</accession>
<feature type="transmembrane region" description="Helical" evidence="1">
    <location>
        <begin position="572"/>
        <end position="593"/>
    </location>
</feature>
<evidence type="ECO:0000313" key="2">
    <source>
        <dbReference type="EMBL" id="KAE9385976.1"/>
    </source>
</evidence>
<organism evidence="2 3">
    <name type="scientific">Gymnopus androsaceus JB14</name>
    <dbReference type="NCBI Taxonomy" id="1447944"/>
    <lineage>
        <taxon>Eukaryota</taxon>
        <taxon>Fungi</taxon>
        <taxon>Dikarya</taxon>
        <taxon>Basidiomycota</taxon>
        <taxon>Agaricomycotina</taxon>
        <taxon>Agaricomycetes</taxon>
        <taxon>Agaricomycetidae</taxon>
        <taxon>Agaricales</taxon>
        <taxon>Marasmiineae</taxon>
        <taxon>Omphalotaceae</taxon>
        <taxon>Gymnopus</taxon>
    </lineage>
</organism>
<evidence type="ECO:0000313" key="3">
    <source>
        <dbReference type="Proteomes" id="UP000799118"/>
    </source>
</evidence>
<evidence type="ECO:0000256" key="1">
    <source>
        <dbReference type="SAM" id="Phobius"/>
    </source>
</evidence>
<feature type="transmembrane region" description="Helical" evidence="1">
    <location>
        <begin position="532"/>
        <end position="552"/>
    </location>
</feature>
<keyword evidence="3" id="KW-1185">Reference proteome</keyword>
<keyword evidence="1" id="KW-0812">Transmembrane</keyword>
<keyword evidence="1" id="KW-1133">Transmembrane helix</keyword>
<dbReference type="EMBL" id="ML769925">
    <property type="protein sequence ID" value="KAE9385976.1"/>
    <property type="molecule type" value="Genomic_DNA"/>
</dbReference>
<sequence length="655" mass="72412">MRYFHVTPRGRLFKPFSFITFSTIMVSSAQTVLAQAPVNDVISWPSGLLLLATALYAALGSPVEQLWEIEPSSGISLFSGLPLISIPLMQRVTWVANTCHFIPDIRAADGVSNFWIRANDITASARAKALQQVMKTMHCVLWEISRDFLDEPKLNENIWKLTSAGLICSATQVASNASMPSVKPSPPVARDFLLFAATRYHAIQHWVVDVRRKGVVFSTLGMPFSSVADVESEDDALAIVAAQMVRRPHSQSSLRAKAQKIMDPQHEHYFLNLDKIDLDAPICSIDFHSYAPERSKVAASLRELAHAYYVVVQHIKRSRPPNLDCRITGHIARVNVGQTLWIAILGGAVLDNGRLTIQNLPGKRDNWRVSADHAYLMRVETVLDMLQPVVNTPAFEAEVVFSGGINRRSAIPFFIAGLLGQMLICYFLSIGTSAGVWTSVVLANSLYAGKLNDWHSIYWGKSEQPGLKMRVPGSKKLMCLASFDRSSPVEGHLRQGFLLNVLGLIAATFGAIYQFQTRQALGFSPLTFTPNWVVYTSIGFCVGTSILIAVMLTLQHTTEKTWSENQMLPTRLMTYCTLPTSLVVAGLAVLFRIKGIPHFWPILDALTWISGMPLGMIENGRIFSMDDNIMHLVLINRWMMGAVASAVGSSAPANK</sequence>